<dbReference type="PANTHER" id="PTHR42886:SF53">
    <property type="entry name" value="ALPHA_BETA-HYDROLASES SUPERFAMILY PROTEIN"/>
    <property type="match status" value="1"/>
</dbReference>
<evidence type="ECO:0000313" key="3">
    <source>
        <dbReference type="Proteomes" id="UP000054886"/>
    </source>
</evidence>
<protein>
    <recommendedName>
        <fullName evidence="1">Serine aminopeptidase S33 domain-containing protein</fullName>
    </recommendedName>
</protein>
<reference evidence="2 3" key="1">
    <citation type="submission" date="2015-10" db="EMBL/GenBank/DDBJ databases">
        <title>Draft genomes sequences of Candida glabrata isolates 1A, 1B, 2A, 2B, 3A and 3B.</title>
        <authorList>
            <person name="Haavelsrud O.E."/>
            <person name="Gaustad P."/>
        </authorList>
    </citation>
    <scope>NUCLEOTIDE SEQUENCE [LARGE SCALE GENOMIC DNA]</scope>
    <source>
        <strain evidence="2">910700640</strain>
    </source>
</reference>
<dbReference type="SUPFAM" id="SSF53474">
    <property type="entry name" value="alpha/beta-Hydrolases"/>
    <property type="match status" value="1"/>
</dbReference>
<accession>A0A0W0CQ06</accession>
<gene>
    <name evidence="2" type="ORF">AO440_000648</name>
</gene>
<evidence type="ECO:0000259" key="1">
    <source>
        <dbReference type="Pfam" id="PF12146"/>
    </source>
</evidence>
<dbReference type="AlphaFoldDB" id="A0A0W0CQ06"/>
<dbReference type="InterPro" id="IPR029058">
    <property type="entry name" value="AB_hydrolase_fold"/>
</dbReference>
<comment type="caution">
    <text evidence="2">The sequence shown here is derived from an EMBL/GenBank/DDBJ whole genome shotgun (WGS) entry which is preliminary data.</text>
</comment>
<feature type="domain" description="Serine aminopeptidase S33" evidence="1">
    <location>
        <begin position="48"/>
        <end position="158"/>
    </location>
</feature>
<name>A0A0W0CQ06_CANGB</name>
<dbReference type="OMA" id="KNAIYQP"/>
<dbReference type="PhylomeDB" id="A0A0W0CQ06"/>
<organism evidence="2 3">
    <name type="scientific">Candida glabrata</name>
    <name type="common">Yeast</name>
    <name type="synonym">Torulopsis glabrata</name>
    <dbReference type="NCBI Taxonomy" id="5478"/>
    <lineage>
        <taxon>Eukaryota</taxon>
        <taxon>Fungi</taxon>
        <taxon>Dikarya</taxon>
        <taxon>Ascomycota</taxon>
        <taxon>Saccharomycotina</taxon>
        <taxon>Saccharomycetes</taxon>
        <taxon>Saccharomycetales</taxon>
        <taxon>Saccharomycetaceae</taxon>
        <taxon>Nakaseomyces</taxon>
    </lineage>
</organism>
<proteinExistence type="predicted"/>
<evidence type="ECO:0000313" key="2">
    <source>
        <dbReference type="EMBL" id="KTB01712.1"/>
    </source>
</evidence>
<dbReference type="Proteomes" id="UP000054886">
    <property type="component" value="Unassembled WGS sequence"/>
</dbReference>
<dbReference type="VEuPathDB" id="FungiDB:B1J91_D00990g"/>
<dbReference type="InterPro" id="IPR022742">
    <property type="entry name" value="Hydrolase_4"/>
</dbReference>
<dbReference type="Pfam" id="PF12146">
    <property type="entry name" value="Hydrolase_4"/>
    <property type="match status" value="1"/>
</dbReference>
<sequence>MIEVIDFEPDHIECQEHERFIYLYDSTYHHSRGIACIVASPKRHRAKNKLIVLVHGSLSHKNAIYQPLLAHCLAELGYHSLRLDFRGLGDSEDVRDPKLGRTIEEDIHDIKTVYKATQEAQICANLFETESITFHAIVGHSRGVLAMFDFALSIAPSIIPILVNCSGRFDGQGLLKRCSENNPNWIEKGGFYATTLRQGKLQKIWIPKEESFSVIRTNTLNYRNLSHDTTVISIYGTNDEVVPPMEASLDYSSVFKDHHQLIYIDGAGHNFYGKLGEQNTRGLPLRRGMINYNHELVEYLQDIFTKSV</sequence>
<dbReference type="Gene3D" id="3.40.50.1820">
    <property type="entry name" value="alpha/beta hydrolase"/>
    <property type="match status" value="1"/>
</dbReference>
<dbReference type="PANTHER" id="PTHR42886">
    <property type="entry name" value="RE40534P-RELATED"/>
    <property type="match status" value="1"/>
</dbReference>
<dbReference type="VEuPathDB" id="FungiDB:GVI51_D00869"/>
<dbReference type="VEuPathDB" id="FungiDB:GWK60_D01089"/>
<dbReference type="OrthoDB" id="449382at2759"/>
<dbReference type="EMBL" id="LLZZ01000130">
    <property type="protein sequence ID" value="KTB01712.1"/>
    <property type="molecule type" value="Genomic_DNA"/>
</dbReference>
<dbReference type="VEuPathDB" id="FungiDB:CAGL0D00990g"/>